<geneLocation type="mitochondrion" evidence="1"/>
<dbReference type="Gene3D" id="3.10.28.10">
    <property type="entry name" value="Homing endonucleases"/>
    <property type="match status" value="2"/>
</dbReference>
<gene>
    <name evidence="1" type="primary">orf194</name>
</gene>
<dbReference type="RefSeq" id="YP_009722241.1">
    <property type="nucleotide sequence ID" value="NC_045397.1"/>
</dbReference>
<sequence length="194" mass="22467">MALIENIREILNNVGVVYNYQNKNDSRLAVNDRQGLLYLIDNVFEIYPLLTTNQRNRYNLLKTTLMNGTTHFKTLEGYEEYKSTFMLSNSVVWDLVELYESGNLQVDNWIIGFINGEGCFYLNKGRCSFMIEHTDKNALDLIKHRLNIGPSVLERSARSRDEGKARKTTYQLNISSKKDINTLIAFLDNKENIP</sequence>
<dbReference type="GeneID" id="42906121"/>
<proteinExistence type="predicted"/>
<dbReference type="PANTHER" id="PTHR36181">
    <property type="entry name" value="INTRON-ENCODED ENDONUCLEASE AI3-RELATED"/>
    <property type="match status" value="1"/>
</dbReference>
<keyword evidence="1" id="KW-0496">Mitochondrion</keyword>
<name>A0A650AF43_9PEZI</name>
<reference evidence="1" key="1">
    <citation type="submission" date="2019-02" db="EMBL/GenBank/DDBJ databases">
        <title>The largest mitochondrial genome of Morchella importuna (272.2 kb) among fungi reservoir of numerous mitochondrial ORFs, repeatitive sequences and nuclear genome horizontal transfer.</title>
        <authorList>
            <person name="Liu W."/>
            <person name="Bian Y."/>
        </authorList>
    </citation>
    <scope>NUCLEOTIDE SEQUENCE</scope>
</reference>
<accession>A0A650AF43</accession>
<dbReference type="SUPFAM" id="SSF55608">
    <property type="entry name" value="Homing endonucleases"/>
    <property type="match status" value="2"/>
</dbReference>
<organism evidence="1">
    <name type="scientific">Morchella importuna</name>
    <dbReference type="NCBI Taxonomy" id="1174673"/>
    <lineage>
        <taxon>Eukaryota</taxon>
        <taxon>Fungi</taxon>
        <taxon>Dikarya</taxon>
        <taxon>Ascomycota</taxon>
        <taxon>Pezizomycotina</taxon>
        <taxon>Pezizomycetes</taxon>
        <taxon>Pezizales</taxon>
        <taxon>Morchellaceae</taxon>
        <taxon>Morchella</taxon>
    </lineage>
</organism>
<dbReference type="InterPro" id="IPR027434">
    <property type="entry name" value="Homing_endonucl"/>
</dbReference>
<dbReference type="EMBL" id="MK527108">
    <property type="protein sequence ID" value="QGN66643.1"/>
    <property type="molecule type" value="Genomic_DNA"/>
</dbReference>
<protein>
    <recommendedName>
        <fullName evidence="2">Homing endonuclease LAGLIDADG domain-containing protein</fullName>
    </recommendedName>
</protein>
<dbReference type="PANTHER" id="PTHR36181:SF2">
    <property type="entry name" value="INTRON-ENCODED ENDONUCLEASE AI3-RELATED"/>
    <property type="match status" value="1"/>
</dbReference>
<evidence type="ECO:0000313" key="1">
    <source>
        <dbReference type="EMBL" id="QGN66643.1"/>
    </source>
</evidence>
<dbReference type="InterPro" id="IPR051289">
    <property type="entry name" value="LAGLIDADG_Endonuclease"/>
</dbReference>
<evidence type="ECO:0008006" key="2">
    <source>
        <dbReference type="Google" id="ProtNLM"/>
    </source>
</evidence>
<dbReference type="AlphaFoldDB" id="A0A650AF43"/>